<dbReference type="InterPro" id="IPR025875">
    <property type="entry name" value="Leu-rich_rpt_4"/>
</dbReference>
<keyword evidence="12" id="KW-1185">Reference proteome</keyword>
<name>A0AAV0FFV6_9ASTE</name>
<dbReference type="InterPro" id="IPR032675">
    <property type="entry name" value="LRR_dom_sf"/>
</dbReference>
<dbReference type="Gene3D" id="3.80.10.10">
    <property type="entry name" value="Ribonuclease Inhibitor"/>
    <property type="match status" value="1"/>
</dbReference>
<comment type="subcellular location">
    <subcellularLocation>
        <location evidence="2">Cell membrane</location>
    </subcellularLocation>
    <subcellularLocation>
        <location evidence="1">Membrane</location>
        <topology evidence="1">Single-pass membrane protein</topology>
    </subcellularLocation>
</comment>
<keyword evidence="5" id="KW-0812">Transmembrane</keyword>
<evidence type="ECO:0000256" key="4">
    <source>
        <dbReference type="ARBA" id="ARBA00022614"/>
    </source>
</evidence>
<dbReference type="PROSITE" id="PS51450">
    <property type="entry name" value="LRR"/>
    <property type="match status" value="1"/>
</dbReference>
<dbReference type="FunFam" id="3.80.10.10:FF:000129">
    <property type="entry name" value="Leucine-rich repeat receptor-like kinase"/>
    <property type="match status" value="1"/>
</dbReference>
<protein>
    <submittedName>
        <fullName evidence="11">Uncharacterized protein</fullName>
    </submittedName>
</protein>
<dbReference type="PRINTS" id="PR00019">
    <property type="entry name" value="LEURICHRPT"/>
</dbReference>
<dbReference type="SUPFAM" id="SSF52047">
    <property type="entry name" value="RNI-like"/>
    <property type="match status" value="1"/>
</dbReference>
<dbReference type="GO" id="GO:0006952">
    <property type="term" value="P:defense response"/>
    <property type="evidence" value="ECO:0007669"/>
    <property type="project" value="UniProtKB-ARBA"/>
</dbReference>
<keyword evidence="6 10" id="KW-0732">Signal</keyword>
<sequence>MTGMKKCRRSFCLYRAVAAASSSLLLLFMAVAAFAVTAEAGSSSPDYNVIMELRKSIGLTSDADCNYTKIPCDCGAEGSGLLDVRCDLEGRGRVTYLTFQGASGGSLPASLEALPELSIFEAPGKNLHGAIPNFGEAIWEISLNDNHFTEIVPQKLFESKPQLSMFVLSNNPSLNKWAIPDALKGSPKLDYFSADGCNMEGPFPDIFNPVNFPLLRVLTLSSNSLTGSIPESIAELTQLQTLDVSNNQLTGSVPDSTIANLISLWHLNLANNQLTGPIPSALAGLDQLEQIDLSNNQFTGSIPQNIASLTNLTHLRLSNNQLTGDIPQNLASLPQLDLIDLSNNQFTGTVPNFPSTVTVITCGNVDLSEGKGGSC</sequence>
<evidence type="ECO:0000313" key="12">
    <source>
        <dbReference type="Proteomes" id="UP001152523"/>
    </source>
</evidence>
<evidence type="ECO:0000256" key="6">
    <source>
        <dbReference type="ARBA" id="ARBA00022729"/>
    </source>
</evidence>
<dbReference type="FunFam" id="3.80.10.10:FF:000299">
    <property type="entry name" value="Piriformospora indica-insensitive protein 2"/>
    <property type="match status" value="1"/>
</dbReference>
<dbReference type="Pfam" id="PF13855">
    <property type="entry name" value="LRR_8"/>
    <property type="match status" value="2"/>
</dbReference>
<dbReference type="Pfam" id="PF12799">
    <property type="entry name" value="LRR_4"/>
    <property type="match status" value="1"/>
</dbReference>
<feature type="signal peptide" evidence="10">
    <location>
        <begin position="1"/>
        <end position="40"/>
    </location>
</feature>
<dbReference type="PANTHER" id="PTHR48059:SF30">
    <property type="entry name" value="OS06G0587000 PROTEIN"/>
    <property type="match status" value="1"/>
</dbReference>
<keyword evidence="7" id="KW-0677">Repeat</keyword>
<evidence type="ECO:0000256" key="9">
    <source>
        <dbReference type="ARBA" id="ARBA00023136"/>
    </source>
</evidence>
<dbReference type="Proteomes" id="UP001152523">
    <property type="component" value="Unassembled WGS sequence"/>
</dbReference>
<keyword evidence="8" id="KW-1133">Transmembrane helix</keyword>
<dbReference type="InterPro" id="IPR001611">
    <property type="entry name" value="Leu-rich_rpt"/>
</dbReference>
<feature type="chain" id="PRO_5043505213" evidence="10">
    <location>
        <begin position="41"/>
        <end position="375"/>
    </location>
</feature>
<gene>
    <name evidence="11" type="ORF">CEPIT_LOCUS33734</name>
</gene>
<proteinExistence type="predicted"/>
<keyword evidence="3" id="KW-1003">Cell membrane</keyword>
<evidence type="ECO:0000256" key="2">
    <source>
        <dbReference type="ARBA" id="ARBA00004236"/>
    </source>
</evidence>
<evidence type="ECO:0000256" key="10">
    <source>
        <dbReference type="SAM" id="SignalP"/>
    </source>
</evidence>
<dbReference type="SMART" id="SM00369">
    <property type="entry name" value="LRR_TYP"/>
    <property type="match status" value="4"/>
</dbReference>
<evidence type="ECO:0000256" key="1">
    <source>
        <dbReference type="ARBA" id="ARBA00004167"/>
    </source>
</evidence>
<evidence type="ECO:0000256" key="3">
    <source>
        <dbReference type="ARBA" id="ARBA00022475"/>
    </source>
</evidence>
<evidence type="ECO:0000256" key="7">
    <source>
        <dbReference type="ARBA" id="ARBA00022737"/>
    </source>
</evidence>
<keyword evidence="9" id="KW-0472">Membrane</keyword>
<keyword evidence="4" id="KW-0433">Leucine-rich repeat</keyword>
<evidence type="ECO:0000256" key="8">
    <source>
        <dbReference type="ARBA" id="ARBA00022989"/>
    </source>
</evidence>
<dbReference type="InterPro" id="IPR051848">
    <property type="entry name" value="PGIP"/>
</dbReference>
<organism evidence="11 12">
    <name type="scientific">Cuscuta epithymum</name>
    <dbReference type="NCBI Taxonomy" id="186058"/>
    <lineage>
        <taxon>Eukaryota</taxon>
        <taxon>Viridiplantae</taxon>
        <taxon>Streptophyta</taxon>
        <taxon>Embryophyta</taxon>
        <taxon>Tracheophyta</taxon>
        <taxon>Spermatophyta</taxon>
        <taxon>Magnoliopsida</taxon>
        <taxon>eudicotyledons</taxon>
        <taxon>Gunneridae</taxon>
        <taxon>Pentapetalae</taxon>
        <taxon>asterids</taxon>
        <taxon>lamiids</taxon>
        <taxon>Solanales</taxon>
        <taxon>Convolvulaceae</taxon>
        <taxon>Cuscuteae</taxon>
        <taxon>Cuscuta</taxon>
        <taxon>Cuscuta subgen. Cuscuta</taxon>
    </lineage>
</organism>
<comment type="caution">
    <text evidence="11">The sequence shown here is derived from an EMBL/GenBank/DDBJ whole genome shotgun (WGS) entry which is preliminary data.</text>
</comment>
<reference evidence="11" key="1">
    <citation type="submission" date="2022-07" db="EMBL/GenBank/DDBJ databases">
        <authorList>
            <person name="Macas J."/>
            <person name="Novak P."/>
            <person name="Neumann P."/>
        </authorList>
    </citation>
    <scope>NUCLEOTIDE SEQUENCE</scope>
</reference>
<accession>A0AAV0FFV6</accession>
<dbReference type="AlphaFoldDB" id="A0AAV0FFV6"/>
<evidence type="ECO:0000256" key="5">
    <source>
        <dbReference type="ARBA" id="ARBA00022692"/>
    </source>
</evidence>
<dbReference type="EMBL" id="CAMAPF010000982">
    <property type="protein sequence ID" value="CAH9134450.1"/>
    <property type="molecule type" value="Genomic_DNA"/>
</dbReference>
<evidence type="ECO:0000313" key="11">
    <source>
        <dbReference type="EMBL" id="CAH9134450.1"/>
    </source>
</evidence>
<dbReference type="PANTHER" id="PTHR48059">
    <property type="entry name" value="POLYGALACTURONASE INHIBITOR 1"/>
    <property type="match status" value="1"/>
</dbReference>
<dbReference type="GO" id="GO:0005886">
    <property type="term" value="C:plasma membrane"/>
    <property type="evidence" value="ECO:0007669"/>
    <property type="project" value="UniProtKB-SubCell"/>
</dbReference>
<dbReference type="InterPro" id="IPR003591">
    <property type="entry name" value="Leu-rich_rpt_typical-subtyp"/>
</dbReference>
<dbReference type="GO" id="GO:0051707">
    <property type="term" value="P:response to other organism"/>
    <property type="evidence" value="ECO:0007669"/>
    <property type="project" value="UniProtKB-ARBA"/>
</dbReference>